<reference evidence="2 3" key="2">
    <citation type="journal article" date="2021" name="Sci. Rep.">
        <title>The genome of the diatom Chaetoceros tenuissimus carries an ancient integrated fragment of an extant virus.</title>
        <authorList>
            <person name="Hongo Y."/>
            <person name="Kimura K."/>
            <person name="Takaki Y."/>
            <person name="Yoshida Y."/>
            <person name="Baba S."/>
            <person name="Kobayashi G."/>
            <person name="Nagasaki K."/>
            <person name="Hano T."/>
            <person name="Tomaru Y."/>
        </authorList>
    </citation>
    <scope>NUCLEOTIDE SEQUENCE [LARGE SCALE GENOMIC DNA]</scope>
    <source>
        <strain evidence="2 3">NIES-3715</strain>
    </source>
</reference>
<reference evidence="2" key="1">
    <citation type="submission" date="2020-02" db="EMBL/GenBank/DDBJ databases">
        <authorList>
            <person name="Hongo Y."/>
            <person name="Kimura K."/>
            <person name="Takaki Y."/>
            <person name="Tomaru Y."/>
        </authorList>
    </citation>
    <scope>NUCLEOTIDE SEQUENCE</scope>
    <source>
        <strain evidence="2">NIES-3715</strain>
    </source>
</reference>
<dbReference type="EMBL" id="BLLK01000029">
    <property type="protein sequence ID" value="GFH48584.1"/>
    <property type="molecule type" value="Genomic_DNA"/>
</dbReference>
<evidence type="ECO:0000313" key="2">
    <source>
        <dbReference type="EMBL" id="GFH48584.1"/>
    </source>
</evidence>
<name>A0AAD3CPT0_9STRA</name>
<keyword evidence="3" id="KW-1185">Reference proteome</keyword>
<sequence>MQFSEKEIEKVSLTSSLDSNASSSLDSYEYPSDPTILSIKLFRSSHLYIERDADMHYRNGLTVKDPINNQTVLLVHSGRSHKPGEKIVGMLRMVCPTFHRDAVWPSQMHPSKQVWEYTYNTLKKDVYNRALYN</sequence>
<gene>
    <name evidence="1" type="ORF">CTEN210_00226</name>
    <name evidence="2" type="ORF">CTEN210_05060</name>
</gene>
<evidence type="ECO:0000313" key="3">
    <source>
        <dbReference type="Proteomes" id="UP001054902"/>
    </source>
</evidence>
<protein>
    <submittedName>
        <fullName evidence="2">Uncharacterized protein</fullName>
    </submittedName>
</protein>
<comment type="caution">
    <text evidence="2">The sequence shown here is derived from an EMBL/GenBank/DDBJ whole genome shotgun (WGS) entry which is preliminary data.</text>
</comment>
<evidence type="ECO:0000313" key="1">
    <source>
        <dbReference type="EMBL" id="GFH43753.1"/>
    </source>
</evidence>
<dbReference type="AlphaFoldDB" id="A0AAD3CPT0"/>
<proteinExistence type="predicted"/>
<accession>A0AAD3CPT0</accession>
<dbReference type="Proteomes" id="UP001054902">
    <property type="component" value="Unassembled WGS sequence"/>
</dbReference>
<dbReference type="EMBL" id="BLLK01000017">
    <property type="protein sequence ID" value="GFH43753.1"/>
    <property type="molecule type" value="Genomic_DNA"/>
</dbReference>
<organism evidence="2 3">
    <name type="scientific">Chaetoceros tenuissimus</name>
    <dbReference type="NCBI Taxonomy" id="426638"/>
    <lineage>
        <taxon>Eukaryota</taxon>
        <taxon>Sar</taxon>
        <taxon>Stramenopiles</taxon>
        <taxon>Ochrophyta</taxon>
        <taxon>Bacillariophyta</taxon>
        <taxon>Coscinodiscophyceae</taxon>
        <taxon>Chaetocerotophycidae</taxon>
        <taxon>Chaetocerotales</taxon>
        <taxon>Chaetocerotaceae</taxon>
        <taxon>Chaetoceros</taxon>
    </lineage>
</organism>